<dbReference type="InterPro" id="IPR001375">
    <property type="entry name" value="Peptidase_S9_cat"/>
</dbReference>
<organism evidence="3 4">
    <name type="scientific">Negadavirga shengliensis</name>
    <dbReference type="NCBI Taxonomy" id="1389218"/>
    <lineage>
        <taxon>Bacteria</taxon>
        <taxon>Pseudomonadati</taxon>
        <taxon>Bacteroidota</taxon>
        <taxon>Cytophagia</taxon>
        <taxon>Cytophagales</taxon>
        <taxon>Cyclobacteriaceae</taxon>
        <taxon>Negadavirga</taxon>
    </lineage>
</organism>
<keyword evidence="1" id="KW-0378">Hydrolase</keyword>
<evidence type="ECO:0000313" key="4">
    <source>
        <dbReference type="Proteomes" id="UP001595818"/>
    </source>
</evidence>
<dbReference type="Gene3D" id="2.120.10.30">
    <property type="entry name" value="TolB, C-terminal domain"/>
    <property type="match status" value="1"/>
</dbReference>
<dbReference type="EMBL" id="JBHSJJ010000004">
    <property type="protein sequence ID" value="MFC4871617.1"/>
    <property type="molecule type" value="Genomic_DNA"/>
</dbReference>
<dbReference type="PANTHER" id="PTHR42776">
    <property type="entry name" value="SERINE PEPTIDASE S9 FAMILY MEMBER"/>
    <property type="match status" value="1"/>
</dbReference>
<accession>A0ABV9SZD9</accession>
<dbReference type="RefSeq" id="WP_377063262.1">
    <property type="nucleotide sequence ID" value="NZ_JBHSJJ010000004.1"/>
</dbReference>
<dbReference type="InterPro" id="IPR029058">
    <property type="entry name" value="AB_hydrolase_fold"/>
</dbReference>
<dbReference type="PANTHER" id="PTHR42776:SF4">
    <property type="entry name" value="ACYLAMINO-ACID-RELEASING ENZYME"/>
    <property type="match status" value="1"/>
</dbReference>
<dbReference type="Proteomes" id="UP001595818">
    <property type="component" value="Unassembled WGS sequence"/>
</dbReference>
<dbReference type="InterPro" id="IPR011042">
    <property type="entry name" value="6-blade_b-propeller_TolB-like"/>
</dbReference>
<feature type="domain" description="Peptidase S9 prolyl oligopeptidase catalytic" evidence="2">
    <location>
        <begin position="737"/>
        <end position="907"/>
    </location>
</feature>
<sequence>MRGIAFFIFLFIHLGAVAQEKRPLTHADYDRWESISGTFISNDGQWVAYQVVLQDGDGRAVFMSHQSPSRKWSVPRGEKIRFSEDGRRGIGLIKAEKDAVRKHKLMKTKKEHLPKDSLFVIDLTSGKVDKHPGVKDFMLPDKNKNWYAYQCEPARGDSVETGGNAPKKSKGKDEKERFSIEVRKFGEGKNHQFHNVSDFGFDEEGRFLYYVQAADDTLKQILSVLELERGETTQVADHLSQYKFPVFDAAGKELVFLGSEDAEDDEKARFSLYHWSFEGAKPKQIAGKGFPGIMEGAVVSPHFAPRFSEDGRRIFFGTGAAHKEFSYEKDTTILDEERVSLDIWGWQDDEIQPMQLKKLNDKKKESFLAVYYKEDGRTVQLADTDMAHVILDENKKSDVVLGWDEGRYRRNYSWDIQIGKDLYAVDLSSGNRVLLEKNAIGEPRMSPGGKYAFWYSFPDSSWMAFDLATRNKITLTANIEENFFNEIHDAPAMPDSYGFAGWTKGDAAFLVYDQFDVWKIDPNDVSRPVNITKGEGRRRQIAFRIENLDEEERYFDVQEPLVLSAFDHKDKKSGYFKGDWTGNKLPQKLVMGDARYFDLRKARHSDKVIYQKSSYILSPDMYASDLGMKGERRMSSINPQQEQVAWGNVELMSFLSNSGETMEGLLFKPEDFDESKKHPMMVYFYERNANGIHLYRPPVPSASIINIPYFVSNGYVVFVPDIKYKVGGPGPSAYDCVVPGVNAVVSRGFVDPERIGIQGQSWGGYQVAYIITKTDMFKAAGAGAPVTNMTSAYGGIRWGTGMSRMFQYEQTQSRIGGTLWEKPMHYIENSPLFFADRINTPVLIMHNDEDGAVPWYQGIEFFMALKRNNIPSWLLVYNDEDHNLKERKNRKDLSIRLSQFFDHYLKEQPAPLWMTEGLPALEKGRTLKYDLAE</sequence>
<dbReference type="SUPFAM" id="SSF53474">
    <property type="entry name" value="alpha/beta-Hydrolases"/>
    <property type="match status" value="1"/>
</dbReference>
<comment type="caution">
    <text evidence="3">The sequence shown here is derived from an EMBL/GenBank/DDBJ whole genome shotgun (WGS) entry which is preliminary data.</text>
</comment>
<name>A0ABV9SZD9_9BACT</name>
<keyword evidence="4" id="KW-1185">Reference proteome</keyword>
<dbReference type="Pfam" id="PF00326">
    <property type="entry name" value="Peptidase_S9"/>
    <property type="match status" value="1"/>
</dbReference>
<proteinExistence type="predicted"/>
<evidence type="ECO:0000259" key="2">
    <source>
        <dbReference type="Pfam" id="PF00326"/>
    </source>
</evidence>
<dbReference type="Gene3D" id="3.40.50.1820">
    <property type="entry name" value="alpha/beta hydrolase"/>
    <property type="match status" value="1"/>
</dbReference>
<reference evidence="4" key="1">
    <citation type="journal article" date="2019" name="Int. J. Syst. Evol. Microbiol.">
        <title>The Global Catalogue of Microorganisms (GCM) 10K type strain sequencing project: providing services to taxonomists for standard genome sequencing and annotation.</title>
        <authorList>
            <consortium name="The Broad Institute Genomics Platform"/>
            <consortium name="The Broad Institute Genome Sequencing Center for Infectious Disease"/>
            <person name="Wu L."/>
            <person name="Ma J."/>
        </authorList>
    </citation>
    <scope>NUCLEOTIDE SEQUENCE [LARGE SCALE GENOMIC DNA]</scope>
    <source>
        <strain evidence="4">CGMCC 4.7466</strain>
    </source>
</reference>
<evidence type="ECO:0000256" key="1">
    <source>
        <dbReference type="ARBA" id="ARBA00022801"/>
    </source>
</evidence>
<gene>
    <name evidence="3" type="ORF">ACFPFU_07965</name>
</gene>
<evidence type="ECO:0000313" key="3">
    <source>
        <dbReference type="EMBL" id="MFC4871617.1"/>
    </source>
</evidence>
<dbReference type="SUPFAM" id="SSF82171">
    <property type="entry name" value="DPP6 N-terminal domain-like"/>
    <property type="match status" value="1"/>
</dbReference>
<protein>
    <submittedName>
        <fullName evidence="3">S9 family peptidase</fullName>
    </submittedName>
</protein>